<dbReference type="InterPro" id="IPR037066">
    <property type="entry name" value="Plug_dom_sf"/>
</dbReference>
<organism evidence="7 8">
    <name type="scientific">Dyadobacter psychrophilus</name>
    <dbReference type="NCBI Taxonomy" id="651661"/>
    <lineage>
        <taxon>Bacteria</taxon>
        <taxon>Pseudomonadati</taxon>
        <taxon>Bacteroidota</taxon>
        <taxon>Cytophagia</taxon>
        <taxon>Cytophagales</taxon>
        <taxon>Spirosomataceae</taxon>
        <taxon>Dyadobacter</taxon>
    </lineage>
</organism>
<dbReference type="Pfam" id="PF07715">
    <property type="entry name" value="Plug"/>
    <property type="match status" value="1"/>
</dbReference>
<dbReference type="Gene3D" id="2.170.130.10">
    <property type="entry name" value="TonB-dependent receptor, plug domain"/>
    <property type="match status" value="1"/>
</dbReference>
<dbReference type="InterPro" id="IPR012910">
    <property type="entry name" value="Plug_dom"/>
</dbReference>
<reference evidence="8" key="1">
    <citation type="submission" date="2017-02" db="EMBL/GenBank/DDBJ databases">
        <authorList>
            <person name="Varghese N."/>
            <person name="Submissions S."/>
        </authorList>
    </citation>
    <scope>NUCLEOTIDE SEQUENCE [LARGE SCALE GENOMIC DNA]</scope>
    <source>
        <strain evidence="8">DSM 22270</strain>
    </source>
</reference>
<evidence type="ECO:0000256" key="4">
    <source>
        <dbReference type="SAM" id="SignalP"/>
    </source>
</evidence>
<evidence type="ECO:0000256" key="2">
    <source>
        <dbReference type="ARBA" id="ARBA00023136"/>
    </source>
</evidence>
<proteinExistence type="predicted"/>
<evidence type="ECO:0000256" key="3">
    <source>
        <dbReference type="ARBA" id="ARBA00023237"/>
    </source>
</evidence>
<feature type="chain" id="PRO_5013001782" evidence="4">
    <location>
        <begin position="21"/>
        <end position="729"/>
    </location>
</feature>
<dbReference type="GO" id="GO:0009279">
    <property type="term" value="C:cell outer membrane"/>
    <property type="evidence" value="ECO:0007669"/>
    <property type="project" value="UniProtKB-SubCell"/>
</dbReference>
<protein>
    <submittedName>
        <fullName evidence="7">Outer membrane receptor proteins, mostly Fe transport</fullName>
    </submittedName>
</protein>
<keyword evidence="7" id="KW-0675">Receptor</keyword>
<dbReference type="InterPro" id="IPR041700">
    <property type="entry name" value="OMP_b-brl_3"/>
</dbReference>
<dbReference type="Gene3D" id="2.40.170.20">
    <property type="entry name" value="TonB-dependent receptor, beta-barrel domain"/>
    <property type="match status" value="1"/>
</dbReference>
<gene>
    <name evidence="7" type="ORF">SAMN05660293_02273</name>
</gene>
<feature type="signal peptide" evidence="4">
    <location>
        <begin position="1"/>
        <end position="20"/>
    </location>
</feature>
<dbReference type="SUPFAM" id="SSF56935">
    <property type="entry name" value="Porins"/>
    <property type="match status" value="1"/>
</dbReference>
<keyword evidence="8" id="KW-1185">Reference proteome</keyword>
<dbReference type="Proteomes" id="UP000190897">
    <property type="component" value="Unassembled WGS sequence"/>
</dbReference>
<dbReference type="EMBL" id="FUZA01000002">
    <property type="protein sequence ID" value="SKB80941.1"/>
    <property type="molecule type" value="Genomic_DNA"/>
</dbReference>
<feature type="domain" description="TonB-dependent receptor plug" evidence="5">
    <location>
        <begin position="78"/>
        <end position="148"/>
    </location>
</feature>
<sequence length="729" mass="83075">MLKFITIFLFLFFGTLPLHAQINIPAAVSDSANLAGYTLTRDSILLNSVVIRGEKVAVQYHSDKMVLNIAGNSIFKTSANAMDILRKAPGVAVNPDGTLLLSGRNNPVIFINGKPVEMSPEESQAYLNSLNPDQIETIEIISNPSSRYDGRYKAIIDIRLKSDLSVGWKGNLNTTFRQNIYALSDNSLNLAYKTKKVNYTLRGSYLLGHDYYQYDALQRLANKNYMTTNTWTRTFNNNPMVQLGADYALGKNQHLEITLKTYHANRKLDAHNTLTFADSLKQNTVGINQTENRSAPTQRNYSVNGSYDIALRNGKLTLFGSLAKIGNRQNEDIQIRDVFKEALRSYWKTALRNDITIRNVQLDYIKNLKKATLEAGAKYVAIATNNDLKYDTLAQNGTFAPDAGRTNRFLYREYITAAYASYVYKFSKLDVNMSLRTEQTRTIANAVTEETILKRDYFNWLPGANISYAFNDDERLSLAFTKRITRPNFDQLNPFRFYLSPLNYRVGNPNLRPSVTSSVQLSYSVRELSTILSLGREKDFMVRYPEYNPVTNDLLYLGMNLPFSDFASLETSYTLAISRWWKATHNVLIYYNKQEMPYLGKTYAIGVTDFTINGSQVFNLVNGFTLDATYRYKSRSGSSLYIAKSQGNLDLGLQKSWRSGKLSTKLNVYDIFYTHQYSLIFREKSIIDNQFTHRFKTRRVALTLTYNFGKADYSIKKSRTNVEEGRAGN</sequence>
<dbReference type="Pfam" id="PF14905">
    <property type="entry name" value="OMP_b-brl_3"/>
    <property type="match status" value="1"/>
</dbReference>
<evidence type="ECO:0000259" key="5">
    <source>
        <dbReference type="Pfam" id="PF07715"/>
    </source>
</evidence>
<feature type="domain" description="Outer membrane protein beta-barrel" evidence="6">
    <location>
        <begin position="315"/>
        <end position="706"/>
    </location>
</feature>
<name>A0A1T5EAP3_9BACT</name>
<keyword evidence="2" id="KW-0472">Membrane</keyword>
<evidence type="ECO:0000256" key="1">
    <source>
        <dbReference type="ARBA" id="ARBA00004442"/>
    </source>
</evidence>
<comment type="subcellular location">
    <subcellularLocation>
        <location evidence="1">Cell outer membrane</location>
    </subcellularLocation>
</comment>
<evidence type="ECO:0000313" key="8">
    <source>
        <dbReference type="Proteomes" id="UP000190897"/>
    </source>
</evidence>
<dbReference type="PANTHER" id="PTHR40980">
    <property type="entry name" value="PLUG DOMAIN-CONTAINING PROTEIN"/>
    <property type="match status" value="1"/>
</dbReference>
<dbReference type="STRING" id="651661.SAMN05660293_02273"/>
<dbReference type="PANTHER" id="PTHR40980:SF4">
    <property type="entry name" value="TONB-DEPENDENT RECEPTOR-LIKE BETA-BARREL DOMAIN-CONTAINING PROTEIN"/>
    <property type="match status" value="1"/>
</dbReference>
<evidence type="ECO:0000259" key="6">
    <source>
        <dbReference type="Pfam" id="PF14905"/>
    </source>
</evidence>
<dbReference type="InterPro" id="IPR036942">
    <property type="entry name" value="Beta-barrel_TonB_sf"/>
</dbReference>
<dbReference type="AlphaFoldDB" id="A0A1T5EAP3"/>
<dbReference type="RefSeq" id="WP_170916630.1">
    <property type="nucleotide sequence ID" value="NZ_FUZA01000002.1"/>
</dbReference>
<evidence type="ECO:0000313" key="7">
    <source>
        <dbReference type="EMBL" id="SKB80941.1"/>
    </source>
</evidence>
<accession>A0A1T5EAP3</accession>
<keyword evidence="4" id="KW-0732">Signal</keyword>
<keyword evidence="3" id="KW-0998">Cell outer membrane</keyword>